<evidence type="ECO:0000313" key="2">
    <source>
        <dbReference type="Proteomes" id="UP000029981"/>
    </source>
</evidence>
<protein>
    <submittedName>
        <fullName evidence="1">Uncharacterized protein</fullName>
    </submittedName>
</protein>
<sequence length="96" mass="10970">MFPIFLILKNWAEIVSTAQLADELLNRAQFSAQIQLSKAHFRNNMPICQNVVFLLDHTKQSPVRSSFPPLSPAFTLQLLAVRRVIADHTARWNGIR</sequence>
<dbReference type="EMBL" id="CM002924">
    <property type="protein sequence ID" value="KGN56686.1"/>
    <property type="molecule type" value="Genomic_DNA"/>
</dbReference>
<dbReference type="AlphaFoldDB" id="A0A0A0L994"/>
<reference evidence="1 2" key="3">
    <citation type="journal article" date="2010" name="BMC Genomics">
        <title>Transcriptome sequencing and comparative analysis of cucumber flowers with different sex types.</title>
        <authorList>
            <person name="Guo S."/>
            <person name="Zheng Y."/>
            <person name="Joung J.G."/>
            <person name="Liu S."/>
            <person name="Zhang Z."/>
            <person name="Crasta O.R."/>
            <person name="Sobral B.W."/>
            <person name="Xu Y."/>
            <person name="Huang S."/>
            <person name="Fei Z."/>
        </authorList>
    </citation>
    <scope>NUCLEOTIDE SEQUENCE [LARGE SCALE GENOMIC DNA]</scope>
    <source>
        <strain evidence="2">cv. 9930</strain>
    </source>
</reference>
<name>A0A0A0L994_CUCSA</name>
<organism evidence="1 2">
    <name type="scientific">Cucumis sativus</name>
    <name type="common">Cucumber</name>
    <dbReference type="NCBI Taxonomy" id="3659"/>
    <lineage>
        <taxon>Eukaryota</taxon>
        <taxon>Viridiplantae</taxon>
        <taxon>Streptophyta</taxon>
        <taxon>Embryophyta</taxon>
        <taxon>Tracheophyta</taxon>
        <taxon>Spermatophyta</taxon>
        <taxon>Magnoliopsida</taxon>
        <taxon>eudicotyledons</taxon>
        <taxon>Gunneridae</taxon>
        <taxon>Pentapetalae</taxon>
        <taxon>rosids</taxon>
        <taxon>fabids</taxon>
        <taxon>Cucurbitales</taxon>
        <taxon>Cucurbitaceae</taxon>
        <taxon>Benincaseae</taxon>
        <taxon>Cucumis</taxon>
    </lineage>
</organism>
<reference evidence="1 2" key="4">
    <citation type="journal article" date="2011" name="BMC Genomics">
        <title>RNA-Seq improves annotation of protein-coding genes in the cucumber genome.</title>
        <authorList>
            <person name="Li Z."/>
            <person name="Zhang Z."/>
            <person name="Yan P."/>
            <person name="Huang S."/>
            <person name="Fei Z."/>
            <person name="Lin K."/>
        </authorList>
    </citation>
    <scope>NUCLEOTIDE SEQUENCE [LARGE SCALE GENOMIC DNA]</scope>
    <source>
        <strain evidence="2">cv. 9930</strain>
    </source>
</reference>
<dbReference type="Proteomes" id="UP000029981">
    <property type="component" value="Chromosome 3"/>
</dbReference>
<dbReference type="Gramene" id="KGN56686">
    <property type="protein sequence ID" value="KGN56686"/>
    <property type="gene ID" value="Csa_3G128940"/>
</dbReference>
<accession>A0A0A0L994</accession>
<reference evidence="1 2" key="1">
    <citation type="journal article" date="2009" name="Nat. Genet.">
        <title>The genome of the cucumber, Cucumis sativus L.</title>
        <authorList>
            <person name="Huang S."/>
            <person name="Li R."/>
            <person name="Zhang Z."/>
            <person name="Li L."/>
            <person name="Gu X."/>
            <person name="Fan W."/>
            <person name="Lucas W.J."/>
            <person name="Wang X."/>
            <person name="Xie B."/>
            <person name="Ni P."/>
            <person name="Ren Y."/>
            <person name="Zhu H."/>
            <person name="Li J."/>
            <person name="Lin K."/>
            <person name="Jin W."/>
            <person name="Fei Z."/>
            <person name="Li G."/>
            <person name="Staub J."/>
            <person name="Kilian A."/>
            <person name="van der Vossen E.A."/>
            <person name="Wu Y."/>
            <person name="Guo J."/>
            <person name="He J."/>
            <person name="Jia Z."/>
            <person name="Ren Y."/>
            <person name="Tian G."/>
            <person name="Lu Y."/>
            <person name="Ruan J."/>
            <person name="Qian W."/>
            <person name="Wang M."/>
            <person name="Huang Q."/>
            <person name="Li B."/>
            <person name="Xuan Z."/>
            <person name="Cao J."/>
            <person name="Asan"/>
            <person name="Wu Z."/>
            <person name="Zhang J."/>
            <person name="Cai Q."/>
            <person name="Bai Y."/>
            <person name="Zhao B."/>
            <person name="Han Y."/>
            <person name="Li Y."/>
            <person name="Li X."/>
            <person name="Wang S."/>
            <person name="Shi Q."/>
            <person name="Liu S."/>
            <person name="Cho W.K."/>
            <person name="Kim J.Y."/>
            <person name="Xu Y."/>
            <person name="Heller-Uszynska K."/>
            <person name="Miao H."/>
            <person name="Cheng Z."/>
            <person name="Zhang S."/>
            <person name="Wu J."/>
            <person name="Yang Y."/>
            <person name="Kang H."/>
            <person name="Li M."/>
            <person name="Liang H."/>
            <person name="Ren X."/>
            <person name="Shi Z."/>
            <person name="Wen M."/>
            <person name="Jian M."/>
            <person name="Yang H."/>
            <person name="Zhang G."/>
            <person name="Yang Z."/>
            <person name="Chen R."/>
            <person name="Liu S."/>
            <person name="Li J."/>
            <person name="Ma L."/>
            <person name="Liu H."/>
            <person name="Zhou Y."/>
            <person name="Zhao J."/>
            <person name="Fang X."/>
            <person name="Li G."/>
            <person name="Fang L."/>
            <person name="Li Y."/>
            <person name="Liu D."/>
            <person name="Zheng H."/>
            <person name="Zhang Y."/>
            <person name="Qin N."/>
            <person name="Li Z."/>
            <person name="Yang G."/>
            <person name="Yang S."/>
            <person name="Bolund L."/>
            <person name="Kristiansen K."/>
            <person name="Zheng H."/>
            <person name="Li S."/>
            <person name="Zhang X."/>
            <person name="Yang H."/>
            <person name="Wang J."/>
            <person name="Sun R."/>
            <person name="Zhang B."/>
            <person name="Jiang S."/>
            <person name="Wang J."/>
            <person name="Du Y."/>
            <person name="Li S."/>
        </authorList>
    </citation>
    <scope>NUCLEOTIDE SEQUENCE [LARGE SCALE GENOMIC DNA]</scope>
    <source>
        <strain evidence="2">cv. 9930</strain>
    </source>
</reference>
<reference evidence="1 2" key="2">
    <citation type="journal article" date="2009" name="PLoS ONE">
        <title>An integrated genetic and cytogenetic map of the cucumber genome.</title>
        <authorList>
            <person name="Ren Y."/>
            <person name="Zhang Z."/>
            <person name="Liu J."/>
            <person name="Staub J.E."/>
            <person name="Han Y."/>
            <person name="Cheng Z."/>
            <person name="Li X."/>
            <person name="Lu J."/>
            <person name="Miao H."/>
            <person name="Kang H."/>
            <person name="Xie B."/>
            <person name="Gu X."/>
            <person name="Wang X."/>
            <person name="Du Y."/>
            <person name="Jin W."/>
            <person name="Huang S."/>
        </authorList>
    </citation>
    <scope>NUCLEOTIDE SEQUENCE [LARGE SCALE GENOMIC DNA]</scope>
    <source>
        <strain evidence="2">cv. 9930</strain>
    </source>
</reference>
<gene>
    <name evidence="1" type="ORF">Csa_3G128940</name>
</gene>
<keyword evidence="2" id="KW-1185">Reference proteome</keyword>
<evidence type="ECO:0000313" key="1">
    <source>
        <dbReference type="EMBL" id="KGN56686.1"/>
    </source>
</evidence>
<proteinExistence type="predicted"/>